<feature type="transmembrane region" description="Helical" evidence="1">
    <location>
        <begin position="17"/>
        <end position="42"/>
    </location>
</feature>
<dbReference type="OrthoDB" id="9762462at2"/>
<dbReference type="Pfam" id="PF00211">
    <property type="entry name" value="Guanylate_cyc"/>
    <property type="match status" value="1"/>
</dbReference>
<dbReference type="CDD" id="cd06225">
    <property type="entry name" value="HAMP"/>
    <property type="match status" value="1"/>
</dbReference>
<dbReference type="InterPro" id="IPR003660">
    <property type="entry name" value="HAMP_dom"/>
</dbReference>
<evidence type="ECO:0000256" key="1">
    <source>
        <dbReference type="SAM" id="Phobius"/>
    </source>
</evidence>
<dbReference type="PANTHER" id="PTHR43081">
    <property type="entry name" value="ADENYLATE CYCLASE, TERMINAL-DIFFERENTIATION SPECIFIC-RELATED"/>
    <property type="match status" value="1"/>
</dbReference>
<evidence type="ECO:0000259" key="3">
    <source>
        <dbReference type="PROSITE" id="PS50885"/>
    </source>
</evidence>
<evidence type="ECO:0000259" key="2">
    <source>
        <dbReference type="PROSITE" id="PS50125"/>
    </source>
</evidence>
<dbReference type="SMART" id="SM00044">
    <property type="entry name" value="CYCc"/>
    <property type="match status" value="1"/>
</dbReference>
<dbReference type="SUPFAM" id="SSF55073">
    <property type="entry name" value="Nucleotide cyclase"/>
    <property type="match status" value="1"/>
</dbReference>
<dbReference type="InterPro" id="IPR050697">
    <property type="entry name" value="Adenylyl/Guanylyl_Cyclase_3/4"/>
</dbReference>
<dbReference type="GO" id="GO:0035556">
    <property type="term" value="P:intracellular signal transduction"/>
    <property type="evidence" value="ECO:0007669"/>
    <property type="project" value="InterPro"/>
</dbReference>
<comment type="caution">
    <text evidence="4">The sequence shown here is derived from an EMBL/GenBank/DDBJ whole genome shotgun (WGS) entry which is preliminary data.</text>
</comment>
<keyword evidence="5" id="KW-1185">Reference proteome</keyword>
<gene>
    <name evidence="4" type="ORF">FHP25_07540</name>
</gene>
<dbReference type="RefSeq" id="WP_147846309.1">
    <property type="nucleotide sequence ID" value="NZ_VDUZ01000006.1"/>
</dbReference>
<dbReference type="Pfam" id="PF00672">
    <property type="entry name" value="HAMP"/>
    <property type="match status" value="1"/>
</dbReference>
<feature type="transmembrane region" description="Helical" evidence="1">
    <location>
        <begin position="88"/>
        <end position="113"/>
    </location>
</feature>
<name>A0A5C8PS76_9HYPH</name>
<evidence type="ECO:0000313" key="5">
    <source>
        <dbReference type="Proteomes" id="UP000321638"/>
    </source>
</evidence>
<dbReference type="GO" id="GO:0004016">
    <property type="term" value="F:adenylate cyclase activity"/>
    <property type="evidence" value="ECO:0007669"/>
    <property type="project" value="UniProtKB-ARBA"/>
</dbReference>
<dbReference type="InterPro" id="IPR029787">
    <property type="entry name" value="Nucleotide_cyclase"/>
</dbReference>
<dbReference type="PROSITE" id="PS50125">
    <property type="entry name" value="GUANYLATE_CYCLASE_2"/>
    <property type="match status" value="1"/>
</dbReference>
<keyword evidence="1" id="KW-0472">Membrane</keyword>
<dbReference type="Proteomes" id="UP000321638">
    <property type="component" value="Unassembled WGS sequence"/>
</dbReference>
<dbReference type="EMBL" id="VDUZ01000006">
    <property type="protein sequence ID" value="TXL78836.1"/>
    <property type="molecule type" value="Genomic_DNA"/>
</dbReference>
<proteinExistence type="predicted"/>
<dbReference type="AlphaFoldDB" id="A0A5C8PS76"/>
<feature type="domain" description="HAMP" evidence="3">
    <location>
        <begin position="232"/>
        <end position="284"/>
    </location>
</feature>
<organism evidence="4 5">
    <name type="scientific">Vineibacter terrae</name>
    <dbReference type="NCBI Taxonomy" id="2586908"/>
    <lineage>
        <taxon>Bacteria</taxon>
        <taxon>Pseudomonadati</taxon>
        <taxon>Pseudomonadota</taxon>
        <taxon>Alphaproteobacteria</taxon>
        <taxon>Hyphomicrobiales</taxon>
        <taxon>Vineibacter</taxon>
    </lineage>
</organism>
<dbReference type="CDD" id="cd07302">
    <property type="entry name" value="CHD"/>
    <property type="match status" value="1"/>
</dbReference>
<dbReference type="PANTHER" id="PTHR43081:SF1">
    <property type="entry name" value="ADENYLATE CYCLASE, TERMINAL-DIFFERENTIATION SPECIFIC"/>
    <property type="match status" value="1"/>
</dbReference>
<evidence type="ECO:0000313" key="4">
    <source>
        <dbReference type="EMBL" id="TXL78836.1"/>
    </source>
</evidence>
<sequence>MSTAPPPAEIAGIRRRFYLMISSVFVVDAAMTTLYCLVADAWRVFPRNMISGALLLLVANFILARDLFAPIDRFLRGEGVFKDIQRRLTQLPIIAARNVALLILPLWIFRMYAPWFLPAESAAFPWPPLADGITTIVVVTLFFFTYTYFLASDYLAKLCVFLFRHFGRNLELYYGSYARKLGVALLVIAIAPLLAIIVDIYSYDSDKLRTEVLVDVADSLFAMAVAIFFVVRSLLRPVALLTRGMSKVAEGDLAVRVPVTSNDEIGQLTNTFNRMVEGLRDRERIRLTFGKYVSESVANALIQQTAGDSRIQAEARDATVLFTDIDGFTGIAERLPAETLVKAINEYLELVLEPIQRHGGVVNNFIGDGLLVSFNLPLANDDHAASAVATALEIDKLVSGRTFANGVGFGTRIGINTGLVIGGTVGAGDRLSYTLLGDPVNTAARLQELNKTHGTRILVSEATRQRCQDRFAFRNIGTVSVRGRAEPAVIYAVAPRPAVVAA</sequence>
<feature type="domain" description="Guanylate cyclase" evidence="2">
    <location>
        <begin position="319"/>
        <end position="447"/>
    </location>
</feature>
<feature type="transmembrane region" description="Helical" evidence="1">
    <location>
        <begin position="213"/>
        <end position="235"/>
    </location>
</feature>
<feature type="transmembrane region" description="Helical" evidence="1">
    <location>
        <begin position="48"/>
        <end position="68"/>
    </location>
</feature>
<dbReference type="PROSITE" id="PS50885">
    <property type="entry name" value="HAMP"/>
    <property type="match status" value="1"/>
</dbReference>
<keyword evidence="1" id="KW-1133">Transmembrane helix</keyword>
<accession>A0A5C8PS76</accession>
<protein>
    <submittedName>
        <fullName evidence="4">Adenylate/guanylate cyclase domain-containing protein</fullName>
    </submittedName>
</protein>
<feature type="transmembrane region" description="Helical" evidence="1">
    <location>
        <begin position="133"/>
        <end position="156"/>
    </location>
</feature>
<feature type="transmembrane region" description="Helical" evidence="1">
    <location>
        <begin position="177"/>
        <end position="201"/>
    </location>
</feature>
<keyword evidence="1" id="KW-0812">Transmembrane</keyword>
<dbReference type="GO" id="GO:0009190">
    <property type="term" value="P:cyclic nucleotide biosynthetic process"/>
    <property type="evidence" value="ECO:0007669"/>
    <property type="project" value="InterPro"/>
</dbReference>
<reference evidence="4 5" key="1">
    <citation type="submission" date="2019-06" db="EMBL/GenBank/DDBJ databases">
        <title>New taxonomy in bacterial strain CC-CFT640, isolated from vineyard.</title>
        <authorList>
            <person name="Lin S.-Y."/>
            <person name="Tsai C.-F."/>
            <person name="Young C.-C."/>
        </authorList>
    </citation>
    <scope>NUCLEOTIDE SEQUENCE [LARGE SCALE GENOMIC DNA]</scope>
    <source>
        <strain evidence="4 5">CC-CFT640</strain>
    </source>
</reference>
<dbReference type="Gene3D" id="6.10.340.10">
    <property type="match status" value="1"/>
</dbReference>
<dbReference type="Gene3D" id="3.30.70.1230">
    <property type="entry name" value="Nucleotide cyclase"/>
    <property type="match status" value="1"/>
</dbReference>
<dbReference type="InterPro" id="IPR001054">
    <property type="entry name" value="A/G_cyclase"/>
</dbReference>
<dbReference type="SUPFAM" id="SSF158472">
    <property type="entry name" value="HAMP domain-like"/>
    <property type="match status" value="1"/>
</dbReference>
<dbReference type="SMART" id="SM00304">
    <property type="entry name" value="HAMP"/>
    <property type="match status" value="1"/>
</dbReference>
<dbReference type="GO" id="GO:0016020">
    <property type="term" value="C:membrane"/>
    <property type="evidence" value="ECO:0007669"/>
    <property type="project" value="InterPro"/>
</dbReference>